<dbReference type="OrthoDB" id="8611435at2"/>
<reference evidence="1 2" key="1">
    <citation type="submission" date="2017-06" db="EMBL/GenBank/DDBJ databases">
        <authorList>
            <person name="Kim H.J."/>
            <person name="Triplett B.A."/>
        </authorList>
    </citation>
    <scope>NUCLEOTIDE SEQUENCE [LARGE SCALE GENOMIC DNA]</scope>
    <source>
        <strain evidence="1 2">DSM 11445</strain>
    </source>
</reference>
<accession>A0A239BH63</accession>
<dbReference type="EMBL" id="FZON01000003">
    <property type="protein sequence ID" value="SNS07136.1"/>
    <property type="molecule type" value="Genomic_DNA"/>
</dbReference>
<dbReference type="AlphaFoldDB" id="A0A239BH63"/>
<dbReference type="RefSeq" id="WP_089276289.1">
    <property type="nucleotide sequence ID" value="NZ_FZON01000003.1"/>
</dbReference>
<organism evidence="1 2">
    <name type="scientific">Antarctobacter heliothermus</name>
    <dbReference type="NCBI Taxonomy" id="74033"/>
    <lineage>
        <taxon>Bacteria</taxon>
        <taxon>Pseudomonadati</taxon>
        <taxon>Pseudomonadota</taxon>
        <taxon>Alphaproteobacteria</taxon>
        <taxon>Rhodobacterales</taxon>
        <taxon>Roseobacteraceae</taxon>
        <taxon>Antarctobacter</taxon>
    </lineage>
</organism>
<proteinExistence type="predicted"/>
<name>A0A239BH63_9RHOB</name>
<evidence type="ECO:0000313" key="2">
    <source>
        <dbReference type="Proteomes" id="UP000198440"/>
    </source>
</evidence>
<dbReference type="Proteomes" id="UP000198440">
    <property type="component" value="Unassembled WGS sequence"/>
</dbReference>
<dbReference type="InterPro" id="IPR029045">
    <property type="entry name" value="ClpP/crotonase-like_dom_sf"/>
</dbReference>
<protein>
    <submittedName>
        <fullName evidence="1">Uncharacterized protein</fullName>
    </submittedName>
</protein>
<gene>
    <name evidence="1" type="ORF">SAMN04488078_1003116</name>
</gene>
<dbReference type="SUPFAM" id="SSF52096">
    <property type="entry name" value="ClpP/crotonase"/>
    <property type="match status" value="1"/>
</dbReference>
<evidence type="ECO:0000313" key="1">
    <source>
        <dbReference type="EMBL" id="SNS07136.1"/>
    </source>
</evidence>
<sequence>MTRPWPAPPVFSVFRLLLWMGGALALFIVLSDMAQAATVREGQEPCAFVIDGPIANGDFEALSAFKGDAEFWSQTGYGFDPILCLNSEGGSLSEGARIARFVYDHGLQTRVGDGSICYSVCAIIFMMGNKHAGPTTVEENRILHVGGDLAFHSPSIVIDGAQSYGARELKQAYSLGIESILNIVIIANSQRPFESGAMMHPGLIRGLLETPANQLYHIRTIEQALSWDIGLEGVPEHLPQFSIQRQMVCENGLMRGFRRPSEIYELSSNNFMTSGVFDLRPLNGSAEYRLLPDYGPVELEEGIVYGYRYWTLPVECRVQLDGRSVRVCGNDSSFDHAIGDCQADRFVTLPHYARYHPMTEFNALWQTGIAADVLRSAHCTLRLASGPAVRNEPCTQAIDVMERAGRKFAKHTLHWDSGDRTVIEIAATPYFNDPVAPEIYRIDGVAATPHDDSSTCLKSVGTGNTICVTDR</sequence>